<feature type="non-terminal residue" evidence="4">
    <location>
        <position position="1"/>
    </location>
</feature>
<keyword evidence="3" id="KW-0134">Cell wall</keyword>
<dbReference type="Gene3D" id="3.30.560.10">
    <property type="entry name" value="Glucose Oxidase, domain 3"/>
    <property type="match status" value="1"/>
</dbReference>
<comment type="subcellular location">
    <subcellularLocation>
        <location evidence="1">Secreted</location>
        <location evidence="1">Cell wall</location>
    </subcellularLocation>
</comment>
<dbReference type="GO" id="GO:0016491">
    <property type="term" value="F:oxidoreductase activity"/>
    <property type="evidence" value="ECO:0007669"/>
    <property type="project" value="TreeGrafter"/>
</dbReference>
<keyword evidence="3" id="KW-0964">Secreted</keyword>
<dbReference type="AlphaFoldDB" id="A0A9W9FDA0"/>
<reference evidence="4" key="1">
    <citation type="submission" date="2022-11" db="EMBL/GenBank/DDBJ databases">
        <authorList>
            <person name="Petersen C."/>
        </authorList>
    </citation>
    <scope>NUCLEOTIDE SEQUENCE</scope>
    <source>
        <strain evidence="4">IBT 30761</strain>
    </source>
</reference>
<dbReference type="SUPFAM" id="SSF51905">
    <property type="entry name" value="FAD/NAD(P)-binding domain"/>
    <property type="match status" value="1"/>
</dbReference>
<evidence type="ECO:0000256" key="2">
    <source>
        <dbReference type="ARBA" id="ARBA00010790"/>
    </source>
</evidence>
<evidence type="ECO:0000313" key="4">
    <source>
        <dbReference type="EMBL" id="KAJ5098021.1"/>
    </source>
</evidence>
<dbReference type="PANTHER" id="PTHR11552">
    <property type="entry name" value="GLUCOSE-METHANOL-CHOLINE GMC OXIDOREDUCTASE"/>
    <property type="match status" value="1"/>
</dbReference>
<dbReference type="PANTHER" id="PTHR11552:SF210">
    <property type="entry name" value="GLUCOSE-METHANOL-CHOLINE OXIDOREDUCTASE N-TERMINAL DOMAIN-CONTAINING PROTEIN-RELATED"/>
    <property type="match status" value="1"/>
</dbReference>
<dbReference type="InterPro" id="IPR036188">
    <property type="entry name" value="FAD/NAD-bd_sf"/>
</dbReference>
<proteinExistence type="inferred from homology"/>
<dbReference type="Gene3D" id="3.50.50.60">
    <property type="entry name" value="FAD/NAD(P)-binding domain"/>
    <property type="match status" value="1"/>
</dbReference>
<dbReference type="EMBL" id="JAPQKI010000005">
    <property type="protein sequence ID" value="KAJ5098021.1"/>
    <property type="molecule type" value="Genomic_DNA"/>
</dbReference>
<reference evidence="4" key="2">
    <citation type="journal article" date="2023" name="IMA Fungus">
        <title>Comparative genomic study of the Penicillium genus elucidates a diverse pangenome and 15 lateral gene transfer events.</title>
        <authorList>
            <person name="Petersen C."/>
            <person name="Sorensen T."/>
            <person name="Nielsen M.R."/>
            <person name="Sondergaard T.E."/>
            <person name="Sorensen J.L."/>
            <person name="Fitzpatrick D.A."/>
            <person name="Frisvad J.C."/>
            <person name="Nielsen K.L."/>
        </authorList>
    </citation>
    <scope>NUCLEOTIDE SEQUENCE</scope>
    <source>
        <strain evidence="4">IBT 30761</strain>
    </source>
</reference>
<dbReference type="Pfam" id="PF13450">
    <property type="entry name" value="NAD_binding_8"/>
    <property type="match status" value="1"/>
</dbReference>
<keyword evidence="5" id="KW-1185">Reference proteome</keyword>
<dbReference type="GO" id="GO:0050660">
    <property type="term" value="F:flavin adenine dinucleotide binding"/>
    <property type="evidence" value="ECO:0007669"/>
    <property type="project" value="InterPro"/>
</dbReference>
<dbReference type="OrthoDB" id="4367626at2759"/>
<comment type="caution">
    <text evidence="4">The sequence shown here is derived from an EMBL/GenBank/DDBJ whole genome shotgun (WGS) entry which is preliminary data.</text>
</comment>
<evidence type="ECO:0000313" key="5">
    <source>
        <dbReference type="Proteomes" id="UP001149074"/>
    </source>
</evidence>
<sequence>VKTLLSSPSQLRLFQHLSAFEIRKARALKIETGVYDYIIIGAGIGGLVLANRLSKDASIKVLLIEAGANRIGDPRVDSPEFLGMLYGDPDFDVDYMSCSSDMVHANKRQIGQLCGRVVAGSSAMEFSCIVYPNAPNF</sequence>
<evidence type="ECO:0000256" key="1">
    <source>
        <dbReference type="ARBA" id="ARBA00004191"/>
    </source>
</evidence>
<gene>
    <name evidence="4" type="ORF">N7532_005022</name>
</gene>
<organism evidence="4 5">
    <name type="scientific">Penicillium argentinense</name>
    <dbReference type="NCBI Taxonomy" id="1131581"/>
    <lineage>
        <taxon>Eukaryota</taxon>
        <taxon>Fungi</taxon>
        <taxon>Dikarya</taxon>
        <taxon>Ascomycota</taxon>
        <taxon>Pezizomycotina</taxon>
        <taxon>Eurotiomycetes</taxon>
        <taxon>Eurotiomycetidae</taxon>
        <taxon>Eurotiales</taxon>
        <taxon>Aspergillaceae</taxon>
        <taxon>Penicillium</taxon>
    </lineage>
</organism>
<dbReference type="Proteomes" id="UP001149074">
    <property type="component" value="Unassembled WGS sequence"/>
</dbReference>
<evidence type="ECO:0008006" key="6">
    <source>
        <dbReference type="Google" id="ProtNLM"/>
    </source>
</evidence>
<dbReference type="RefSeq" id="XP_056473675.1">
    <property type="nucleotide sequence ID" value="XM_056617516.1"/>
</dbReference>
<evidence type="ECO:0000256" key="3">
    <source>
        <dbReference type="ARBA" id="ARBA00022512"/>
    </source>
</evidence>
<dbReference type="InterPro" id="IPR012132">
    <property type="entry name" value="GMC_OxRdtase"/>
</dbReference>
<protein>
    <recommendedName>
        <fullName evidence="6">Glucose-methanol-choline oxidoreductase N-terminal domain-containing protein</fullName>
    </recommendedName>
</protein>
<comment type="similarity">
    <text evidence="2">Belongs to the GMC oxidoreductase family.</text>
</comment>
<dbReference type="GeneID" id="81356495"/>
<accession>A0A9W9FDA0</accession>
<name>A0A9W9FDA0_9EURO</name>